<evidence type="ECO:0000256" key="2">
    <source>
        <dbReference type="SAM" id="Phobius"/>
    </source>
</evidence>
<organism evidence="3 4">
    <name type="scientific">Actinocatenispora rupis</name>
    <dbReference type="NCBI Taxonomy" id="519421"/>
    <lineage>
        <taxon>Bacteria</taxon>
        <taxon>Bacillati</taxon>
        <taxon>Actinomycetota</taxon>
        <taxon>Actinomycetes</taxon>
        <taxon>Micromonosporales</taxon>
        <taxon>Micromonosporaceae</taxon>
        <taxon>Actinocatenispora</taxon>
    </lineage>
</organism>
<feature type="region of interest" description="Disordered" evidence="1">
    <location>
        <begin position="1"/>
        <end position="51"/>
    </location>
</feature>
<keyword evidence="4" id="KW-1185">Reference proteome</keyword>
<accession>A0A8J3JC93</accession>
<protein>
    <submittedName>
        <fullName evidence="3">Uncharacterized protein</fullName>
    </submittedName>
</protein>
<feature type="compositionally biased region" description="Low complexity" evidence="1">
    <location>
        <begin position="421"/>
        <end position="446"/>
    </location>
</feature>
<reference evidence="3" key="1">
    <citation type="submission" date="2021-01" db="EMBL/GenBank/DDBJ databases">
        <title>Whole genome shotgun sequence of Actinocatenispora rupis NBRC 107355.</title>
        <authorList>
            <person name="Komaki H."/>
            <person name="Tamura T."/>
        </authorList>
    </citation>
    <scope>NUCLEOTIDE SEQUENCE</scope>
    <source>
        <strain evidence="3">NBRC 107355</strain>
    </source>
</reference>
<feature type="region of interest" description="Disordered" evidence="1">
    <location>
        <begin position="212"/>
        <end position="236"/>
    </location>
</feature>
<dbReference type="AlphaFoldDB" id="A0A8J3JC93"/>
<sequence length="454" mass="45789">MARVTVTTSGAYGRASRRSGAPADVTSGATLTGVPEPNEAPRLRRATGFGPAADSRLPLMSDLIALVRTARVRLTVQRGSDRVDGRRITLVLASLAVLTVAASTVLMAAGTDRLRSAPLASTTPFLNRPGAGRVVVPDGARDGTPHGAGGAARRTARKDRPTVVPPVGPPVGPAARPAVRPVGLPRTPEVAHRVPPRTVPVPPAGWRFPAPSVPVPPPAGPRPPESAGTPGTALPVPLPDAPAYRLPVVIPAPAGLPDWSDFLHTPVPGPGTGASCGLPPDPTPPAYGSAPVTTAPSYGSAPVTRPRVRPAERGERPVEAIPPVARDRSLAPTAGESRSITVPVGEGRSVTVPGAESRSVGVSVADRRAAARSAANVRTATRPAAESPSAAGSRSAEAAGRSGAPGAVQVRTHGRGRAEAGRNGAHAAVPAARSGGASAAGRATARGPRHLVRH</sequence>
<feature type="compositionally biased region" description="Low complexity" evidence="1">
    <location>
        <begin position="371"/>
        <end position="407"/>
    </location>
</feature>
<keyword evidence="2" id="KW-1133">Transmembrane helix</keyword>
<dbReference type="EMBL" id="BOMB01000023">
    <property type="protein sequence ID" value="GID13348.1"/>
    <property type="molecule type" value="Genomic_DNA"/>
</dbReference>
<evidence type="ECO:0000313" key="4">
    <source>
        <dbReference type="Proteomes" id="UP000612808"/>
    </source>
</evidence>
<evidence type="ECO:0000313" key="3">
    <source>
        <dbReference type="EMBL" id="GID13348.1"/>
    </source>
</evidence>
<comment type="caution">
    <text evidence="3">The sequence shown here is derived from an EMBL/GenBank/DDBJ whole genome shotgun (WGS) entry which is preliminary data.</text>
</comment>
<keyword evidence="2" id="KW-0812">Transmembrane</keyword>
<name>A0A8J3JC93_9ACTN</name>
<gene>
    <name evidence="3" type="ORF">Aru02nite_42370</name>
</gene>
<dbReference type="Proteomes" id="UP000612808">
    <property type="component" value="Unassembled WGS sequence"/>
</dbReference>
<feature type="compositionally biased region" description="Polar residues" evidence="1">
    <location>
        <begin position="1"/>
        <end position="10"/>
    </location>
</feature>
<keyword evidence="2" id="KW-0472">Membrane</keyword>
<feature type="region of interest" description="Disordered" evidence="1">
    <location>
        <begin position="270"/>
        <end position="454"/>
    </location>
</feature>
<evidence type="ECO:0000256" key="1">
    <source>
        <dbReference type="SAM" id="MobiDB-lite"/>
    </source>
</evidence>
<feature type="compositionally biased region" description="Pro residues" evidence="1">
    <location>
        <begin position="212"/>
        <end position="224"/>
    </location>
</feature>
<feature type="transmembrane region" description="Helical" evidence="2">
    <location>
        <begin position="88"/>
        <end position="109"/>
    </location>
</feature>
<feature type="compositionally biased region" description="Pro residues" evidence="1">
    <location>
        <begin position="163"/>
        <end position="172"/>
    </location>
</feature>
<proteinExistence type="predicted"/>
<feature type="region of interest" description="Disordered" evidence="1">
    <location>
        <begin position="130"/>
        <end position="181"/>
    </location>
</feature>
<feature type="compositionally biased region" description="Basic and acidic residues" evidence="1">
    <location>
        <begin position="309"/>
        <end position="318"/>
    </location>
</feature>